<dbReference type="SUPFAM" id="SSF52540">
    <property type="entry name" value="P-loop containing nucleoside triphosphate hydrolases"/>
    <property type="match status" value="3"/>
</dbReference>
<dbReference type="Pfam" id="PF00004">
    <property type="entry name" value="AAA"/>
    <property type="match status" value="3"/>
</dbReference>
<reference evidence="6 7" key="1">
    <citation type="submission" date="2023-05" db="EMBL/GenBank/DDBJ databases">
        <title>A 100% complete, gapless, phased diploid assembly of the Scenedesmus obliquus UTEX 3031 genome.</title>
        <authorList>
            <person name="Biondi T.C."/>
            <person name="Hanschen E.R."/>
            <person name="Kwon T."/>
            <person name="Eng W."/>
            <person name="Kruse C.P.S."/>
            <person name="Koehler S.I."/>
            <person name="Kunde Y."/>
            <person name="Gleasner C.D."/>
            <person name="You Mak K.T."/>
            <person name="Polle J."/>
            <person name="Hovde B.T."/>
            <person name="Starkenburg S.R."/>
        </authorList>
    </citation>
    <scope>NUCLEOTIDE SEQUENCE [LARGE SCALE GENOMIC DNA]</scope>
    <source>
        <strain evidence="6 7">DOE0152z</strain>
    </source>
</reference>
<name>A0ABY8U0T2_TETOB</name>
<dbReference type="InterPro" id="IPR003593">
    <property type="entry name" value="AAA+_ATPase"/>
</dbReference>
<dbReference type="SMART" id="SM00382">
    <property type="entry name" value="AAA"/>
    <property type="match status" value="3"/>
</dbReference>
<dbReference type="InterPro" id="IPR041627">
    <property type="entry name" value="AAA_lid_6"/>
</dbReference>
<feature type="domain" description="AAA+ ATPase" evidence="5">
    <location>
        <begin position="516"/>
        <end position="645"/>
    </location>
</feature>
<dbReference type="Proteomes" id="UP001244341">
    <property type="component" value="Chromosome 5b"/>
</dbReference>
<dbReference type="Gene3D" id="1.10.8.60">
    <property type="match status" value="2"/>
</dbReference>
<keyword evidence="3" id="KW-0067">ATP-binding</keyword>
<organism evidence="6 7">
    <name type="scientific">Tetradesmus obliquus</name>
    <name type="common">Green alga</name>
    <name type="synonym">Acutodesmus obliquus</name>
    <dbReference type="NCBI Taxonomy" id="3088"/>
    <lineage>
        <taxon>Eukaryota</taxon>
        <taxon>Viridiplantae</taxon>
        <taxon>Chlorophyta</taxon>
        <taxon>core chlorophytes</taxon>
        <taxon>Chlorophyceae</taxon>
        <taxon>CS clade</taxon>
        <taxon>Sphaeropleales</taxon>
        <taxon>Scenedesmaceae</taxon>
        <taxon>Tetradesmus</taxon>
    </lineage>
</organism>
<dbReference type="CDD" id="cd00009">
    <property type="entry name" value="AAA"/>
    <property type="match status" value="2"/>
</dbReference>
<sequence>MLQKRHVASDLKAWEEQQRQQAQQEIQQMEADAALQAEEAAAEAAMQQQEEARLAAQLAAKQSSLQQLQQQADAQLQDIANKKQRVAAATQEKQGKVEAAARMKGSQQITVARWRAALSQLASQGALGLPSFQAMLQQAAAGGAEAAADSLDVVFDVAQLGGLLLEYATAGQVAAAPALPSSAARGLSLMAEQKWRAEGSSSKALKELVKLTGLDPVKKEMFNLADQVALDKQRGRSPNSRNFNVRFYGNPGTGKTTVARLYAQLLEELGVLPQAAVEETSGAALVAGGLNEIKAKLTKLEKGGVLFIDEAYQLDPAKNPMGAQVLDYLLPEMENKQGSLVVVLAGYQKPMEEKVMAHNEGLPSRFPLLFKFPDYSDEQLLQIFTGQLEAQEPRFQLEDTKHARIAARRLGRQRDSGTSGFGNARAVRNLLEAAISRQSARVLEEQRAGLAPDLLLLKRDDLLGPKELDVTGSKPLQQLKGLRGLEKVKQSVGTLLGLLRTNAELEEQERPLKEVCLNRVFMGNPGTGKTTVASMYGRILKDLGLLSKGDVLVKVPADFLGSVLGESEKKTMAILEEARGCVLVIDEAYGLHSGSKSRDPYKEAVIDTIVAKVQGVPGDDRCVLLLGYPDQMEAMMREANPGLARRFQLAQAWQFEDYNKEDLLAITREAARKKYGWELDWPVLQAALNSLEQEKRRPNFGNAGAVNNLLSTAAMRMEARTAHLPTAQRAAAAPAPEDFMSEADAAAAAARAAGKAGAASEAVFSDLIGCQSVLAKLKEWQATITASQALGKDPLDSFELNFTFVGAPGTGKTTVARRVGLLFQQLGLLGTDQVVECSAGDFVTGYANQASGKTREMFEKALGGVLFIDEAYRLNPKHGGPYMSEVLDEICQILTDKQFMGKMVVVLAGYEQQIEELLAVNPGLKSRFSERLVFPDFSVADAVQLLLLSLTGKQYGLQLAPEALHQLPGLMQQLMDAPGWSNGRDVGTWAKRIFRTYSLRLAQGGNDPSALNTAMVFG</sequence>
<dbReference type="InterPro" id="IPR050773">
    <property type="entry name" value="CbxX/CfxQ_RuBisCO_ESX"/>
</dbReference>
<evidence type="ECO:0000256" key="2">
    <source>
        <dbReference type="ARBA" id="ARBA00022741"/>
    </source>
</evidence>
<dbReference type="Pfam" id="PF17866">
    <property type="entry name" value="AAA_lid_6"/>
    <property type="match status" value="2"/>
</dbReference>
<dbReference type="InterPro" id="IPR003959">
    <property type="entry name" value="ATPase_AAA_core"/>
</dbReference>
<evidence type="ECO:0000313" key="7">
    <source>
        <dbReference type="Proteomes" id="UP001244341"/>
    </source>
</evidence>
<evidence type="ECO:0000256" key="3">
    <source>
        <dbReference type="ARBA" id="ARBA00022840"/>
    </source>
</evidence>
<feature type="compositionally biased region" description="Basic and acidic residues" evidence="4">
    <location>
        <begin position="7"/>
        <end position="18"/>
    </location>
</feature>
<dbReference type="PRINTS" id="PR00819">
    <property type="entry name" value="CBXCFQXSUPER"/>
</dbReference>
<dbReference type="PANTHER" id="PTHR43392">
    <property type="entry name" value="AAA-TYPE ATPASE FAMILY PROTEIN / ANKYRIN REPEAT FAMILY PROTEIN"/>
    <property type="match status" value="1"/>
</dbReference>
<keyword evidence="7" id="KW-1185">Reference proteome</keyword>
<feature type="compositionally biased region" description="Low complexity" evidence="4">
    <location>
        <begin position="19"/>
        <end position="31"/>
    </location>
</feature>
<evidence type="ECO:0000256" key="4">
    <source>
        <dbReference type="SAM" id="MobiDB-lite"/>
    </source>
</evidence>
<accession>A0ABY8U0T2</accession>
<protein>
    <recommendedName>
        <fullName evidence="5">AAA+ ATPase domain-containing protein</fullName>
    </recommendedName>
</protein>
<keyword evidence="2" id="KW-0547">Nucleotide-binding</keyword>
<dbReference type="Gene3D" id="3.40.50.300">
    <property type="entry name" value="P-loop containing nucleotide triphosphate hydrolases"/>
    <property type="match status" value="3"/>
</dbReference>
<feature type="domain" description="AAA+ ATPase" evidence="5">
    <location>
        <begin position="241"/>
        <end position="374"/>
    </location>
</feature>
<gene>
    <name evidence="6" type="ORF">OEZ85_002779</name>
</gene>
<dbReference type="EMBL" id="CP126212">
    <property type="protein sequence ID" value="WIA14243.1"/>
    <property type="molecule type" value="Genomic_DNA"/>
</dbReference>
<dbReference type="InterPro" id="IPR027417">
    <property type="entry name" value="P-loop_NTPase"/>
</dbReference>
<evidence type="ECO:0000313" key="6">
    <source>
        <dbReference type="EMBL" id="WIA14243.1"/>
    </source>
</evidence>
<comment type="similarity">
    <text evidence="1">Belongs to the CbxX/CfxQ family.</text>
</comment>
<evidence type="ECO:0000259" key="5">
    <source>
        <dbReference type="SMART" id="SM00382"/>
    </source>
</evidence>
<feature type="domain" description="AAA+ ATPase" evidence="5">
    <location>
        <begin position="798"/>
        <end position="938"/>
    </location>
</feature>
<evidence type="ECO:0000256" key="1">
    <source>
        <dbReference type="ARBA" id="ARBA00010378"/>
    </source>
</evidence>
<proteinExistence type="inferred from homology"/>
<feature type="region of interest" description="Disordered" evidence="4">
    <location>
        <begin position="1"/>
        <end position="31"/>
    </location>
</feature>
<dbReference type="PANTHER" id="PTHR43392:SF2">
    <property type="entry name" value="AAA-TYPE ATPASE FAMILY PROTEIN _ ANKYRIN REPEAT FAMILY PROTEIN"/>
    <property type="match status" value="1"/>
</dbReference>
<dbReference type="InterPro" id="IPR000641">
    <property type="entry name" value="CbxX/CfxQ"/>
</dbReference>